<dbReference type="GO" id="GO:0048589">
    <property type="term" value="P:developmental growth"/>
    <property type="evidence" value="ECO:0007669"/>
    <property type="project" value="UniProtKB-ARBA"/>
</dbReference>
<dbReference type="GO" id="GO:0007156">
    <property type="term" value="P:homophilic cell adhesion via plasma membrane adhesion molecules"/>
    <property type="evidence" value="ECO:0007669"/>
    <property type="project" value="InterPro"/>
</dbReference>
<dbReference type="EMBL" id="CADCXU010013310">
    <property type="protein sequence ID" value="CAB0003094.1"/>
    <property type="molecule type" value="Genomic_DNA"/>
</dbReference>
<dbReference type="FunFam" id="2.60.40.60:FF:000081">
    <property type="entry name" value="protocadherin Fat 4"/>
    <property type="match status" value="1"/>
</dbReference>
<reference evidence="15 16" key="1">
    <citation type="submission" date="2020-02" db="EMBL/GenBank/DDBJ databases">
        <authorList>
            <person name="Ferguson B K."/>
        </authorList>
    </citation>
    <scope>NUCLEOTIDE SEQUENCE [LARGE SCALE GENOMIC DNA]</scope>
</reference>
<dbReference type="GO" id="GO:0007163">
    <property type="term" value="P:establishment or maintenance of cell polarity"/>
    <property type="evidence" value="ECO:0007669"/>
    <property type="project" value="UniProtKB-ARBA"/>
</dbReference>
<keyword evidence="3" id="KW-0812">Transmembrane</keyword>
<dbReference type="FunFam" id="2.60.40.60:FF:000015">
    <property type="entry name" value="FAT atypical cadherin 1"/>
    <property type="match status" value="2"/>
</dbReference>
<dbReference type="PROSITE" id="PS00232">
    <property type="entry name" value="CADHERIN_1"/>
    <property type="match status" value="4"/>
</dbReference>
<feature type="signal peptide" evidence="13">
    <location>
        <begin position="1"/>
        <end position="22"/>
    </location>
</feature>
<dbReference type="PANTHER" id="PTHR24025:SF23">
    <property type="entry name" value="NEURAL-CADHERIN"/>
    <property type="match status" value="1"/>
</dbReference>
<dbReference type="FunFam" id="2.60.40.60:FF:000066">
    <property type="entry name" value="FAT atypical cadherin 1"/>
    <property type="match status" value="1"/>
</dbReference>
<dbReference type="GO" id="GO:0001736">
    <property type="term" value="P:establishment of planar polarity"/>
    <property type="evidence" value="ECO:0007669"/>
    <property type="project" value="UniProtKB-ARBA"/>
</dbReference>
<dbReference type="PROSITE" id="PS50268">
    <property type="entry name" value="CADHERIN_2"/>
    <property type="match status" value="10"/>
</dbReference>
<dbReference type="CDD" id="cd11304">
    <property type="entry name" value="Cadherin_repeat"/>
    <property type="match status" value="10"/>
</dbReference>
<feature type="domain" description="Cadherin" evidence="14">
    <location>
        <begin position="934"/>
        <end position="1038"/>
    </location>
</feature>
<feature type="domain" description="Cadherin" evidence="14">
    <location>
        <begin position="467"/>
        <end position="572"/>
    </location>
</feature>
<evidence type="ECO:0000256" key="8">
    <source>
        <dbReference type="ARBA" id="ARBA00022989"/>
    </source>
</evidence>
<dbReference type="PRINTS" id="PR00205">
    <property type="entry name" value="CADHERIN"/>
</dbReference>
<evidence type="ECO:0000256" key="3">
    <source>
        <dbReference type="ARBA" id="ARBA00022692"/>
    </source>
</evidence>
<feature type="domain" description="Cadherin" evidence="14">
    <location>
        <begin position="1039"/>
        <end position="1121"/>
    </location>
</feature>
<feature type="domain" description="Cadherin" evidence="14">
    <location>
        <begin position="145"/>
        <end position="246"/>
    </location>
</feature>
<evidence type="ECO:0000256" key="5">
    <source>
        <dbReference type="ARBA" id="ARBA00022737"/>
    </source>
</evidence>
<evidence type="ECO:0000313" key="15">
    <source>
        <dbReference type="EMBL" id="CAB0003094.1"/>
    </source>
</evidence>
<dbReference type="Gene3D" id="2.60.40.60">
    <property type="entry name" value="Cadherins"/>
    <property type="match status" value="10"/>
</dbReference>
<dbReference type="GO" id="GO:0008104">
    <property type="term" value="P:intracellular protein localization"/>
    <property type="evidence" value="ECO:0007669"/>
    <property type="project" value="UniProtKB-ARBA"/>
</dbReference>
<comment type="subcellular location">
    <subcellularLocation>
        <location evidence="1">Cell membrane</location>
        <topology evidence="1">Single-pass type I membrane protein</topology>
    </subcellularLocation>
</comment>
<accession>A0A6H5GHE1</accession>
<organism evidence="15 16">
    <name type="scientific">Nesidiocoris tenuis</name>
    <dbReference type="NCBI Taxonomy" id="355587"/>
    <lineage>
        <taxon>Eukaryota</taxon>
        <taxon>Metazoa</taxon>
        <taxon>Ecdysozoa</taxon>
        <taxon>Arthropoda</taxon>
        <taxon>Hexapoda</taxon>
        <taxon>Insecta</taxon>
        <taxon>Pterygota</taxon>
        <taxon>Neoptera</taxon>
        <taxon>Paraneoptera</taxon>
        <taxon>Hemiptera</taxon>
        <taxon>Heteroptera</taxon>
        <taxon>Panheteroptera</taxon>
        <taxon>Cimicomorpha</taxon>
        <taxon>Miridae</taxon>
        <taxon>Dicyphina</taxon>
        <taxon>Nesidiocoris</taxon>
    </lineage>
</organism>
<dbReference type="AlphaFoldDB" id="A0A6H5GHE1"/>
<dbReference type="InterPro" id="IPR002126">
    <property type="entry name" value="Cadherin-like_dom"/>
</dbReference>
<feature type="chain" id="PRO_5026063235" description="Cadherin domain-containing protein" evidence="13">
    <location>
        <begin position="23"/>
        <end position="1154"/>
    </location>
</feature>
<feature type="domain" description="Cadherin" evidence="14">
    <location>
        <begin position="827"/>
        <end position="933"/>
    </location>
</feature>
<feature type="domain" description="Cadherin" evidence="14">
    <location>
        <begin position="360"/>
        <end position="466"/>
    </location>
</feature>
<dbReference type="PANTHER" id="PTHR24025">
    <property type="entry name" value="DESMOGLEIN FAMILY MEMBER"/>
    <property type="match status" value="1"/>
</dbReference>
<dbReference type="GO" id="GO:0030154">
    <property type="term" value="P:cell differentiation"/>
    <property type="evidence" value="ECO:0007669"/>
    <property type="project" value="UniProtKB-ARBA"/>
</dbReference>
<dbReference type="FunFam" id="2.60.40.60:FF:000039">
    <property type="entry name" value="FAT atypical cadherin 3"/>
    <property type="match status" value="1"/>
</dbReference>
<proteinExistence type="predicted"/>
<keyword evidence="7" id="KW-0130">Cell adhesion</keyword>
<sequence length="1154" mass="127233">MGRWVLPLALIIMASAAAGVPAFSKPAYNATIYENSRGKMVLKCPVKMGIQLDSKDRDEYEIRFKIIAGDKDKFFKAEERLVGDFVFLVVRTRTGNTHVLNRERKDRYTLTIGASLTKRGSKAIEREATVYVSVLDKNDLNPLFYPPTYEVVVTEDTKLHSSILKVNAEDADLGINGELYYYFKEKTEQFSIHPTTGVIILTRPLRYAEQSVHKLEVVAKDRGGGKPSYGNVTLHVKQVNLFGPEIYVHPLPSVIENAKTEVYAIVRVLDQDKGAHGQIRSLEIVEGDPEGNFNVRQVKKDTKLGYEYHIELMNTLDREAAPRGYNLTLKAVDGGLPAKFTFKTLHVTIADTNDNKPVFEKNFYEVDVSENTPPNSPILRVRVNDADLGENGMVVFEILSTKADSPFTINPSTGMIYTSSWLDAERTTSYMLTVTAIDKAVVGPRKQSTTNVKVSVIDANDNDPMFESNEATVLVDENSSPGTSVTTVNAHDYDSGENSYISYSIANLKTVPFEIDHFSGVVKTTQVLDYESSRRNYVLKIRASDWGLPYRRQTEMQLKMIVRDVNDNRPQFEKTDCVGRVPRFAGIGTELLTLSAIDFDAGNIVTYRVLTGSEDDCFILDSTTGIIVVGCDLSELKAAQRELNVTATDGVHFADPTTVLIKLMPMSNNLTVDKIHFKCKNTGVAGRLTEIMALAEKNNMNEEEFAMMPSRYGQNAHSPEFDHFPTQIVVNESMPIGSVIAALTANDRDRGYNGELIYGITAGDVDSVFRIDPMSGDLRLVGLLDRERESEYLLNVTVYDLGRPKKSTSKYLAVSVLDVNDNAPKFDKSVISFRITENAVNGTLIYSANATDPDYGDNGSILYSIVSDTSEFQIDPKTGELSVAGLLDHEKRPFYEIIVRATDCASTNSRDALFSDSVVKLFIDDVNDNPPAFSGEKFKVVIPEDLPVGAVIAIISAVDPDLGEGGQIVYSLPDPTDVFEVDHLMGTIRLAKSLDYEVSQGYSLTVQARDLGVPSLSSTTQLTISVGDVNENEHPPTFGDIVVTASVKEGLPAGTLVVTVAATDADPPGRDSTLFYRITSGNGLGYFNINDKERFRTVGKACLDLTLPSATGIVVVASEFETCQLLPSRRADAFRTQDSSINRTSLLSSPFSYY</sequence>
<dbReference type="GO" id="GO:0005886">
    <property type="term" value="C:plasma membrane"/>
    <property type="evidence" value="ECO:0007669"/>
    <property type="project" value="UniProtKB-SubCell"/>
</dbReference>
<dbReference type="SUPFAM" id="SSF49313">
    <property type="entry name" value="Cadherin-like"/>
    <property type="match status" value="10"/>
</dbReference>
<evidence type="ECO:0000313" key="16">
    <source>
        <dbReference type="Proteomes" id="UP000479000"/>
    </source>
</evidence>
<evidence type="ECO:0000256" key="12">
    <source>
        <dbReference type="PROSITE-ProRule" id="PRU00043"/>
    </source>
</evidence>
<evidence type="ECO:0000256" key="7">
    <source>
        <dbReference type="ARBA" id="ARBA00022889"/>
    </source>
</evidence>
<evidence type="ECO:0000256" key="2">
    <source>
        <dbReference type="ARBA" id="ARBA00022536"/>
    </source>
</evidence>
<dbReference type="GO" id="GO:0009887">
    <property type="term" value="P:animal organ morphogenesis"/>
    <property type="evidence" value="ECO:0007669"/>
    <property type="project" value="UniProtKB-ARBA"/>
</dbReference>
<dbReference type="FunFam" id="2.60.40.60:FF:000033">
    <property type="entry name" value="FAT atypical cadherin 1"/>
    <property type="match status" value="1"/>
</dbReference>
<feature type="non-terminal residue" evidence="15">
    <location>
        <position position="1154"/>
    </location>
</feature>
<feature type="domain" description="Cadherin" evidence="14">
    <location>
        <begin position="24"/>
        <end position="144"/>
    </location>
</feature>
<keyword evidence="6 12" id="KW-0106">Calcium</keyword>
<dbReference type="FunFam" id="2.60.40.60:FF:000064">
    <property type="entry name" value="FAT atypical cadherin 1"/>
    <property type="match status" value="1"/>
</dbReference>
<feature type="domain" description="Cadherin" evidence="14">
    <location>
        <begin position="581"/>
        <end position="677"/>
    </location>
</feature>
<dbReference type="InterPro" id="IPR015919">
    <property type="entry name" value="Cadherin-like_sf"/>
</dbReference>
<name>A0A6H5GHE1_9HEMI</name>
<gene>
    <name evidence="15" type="ORF">NTEN_LOCUS8751</name>
</gene>
<keyword evidence="16" id="KW-1185">Reference proteome</keyword>
<keyword evidence="10" id="KW-1015">Disulfide bond</keyword>
<dbReference type="InterPro" id="IPR020894">
    <property type="entry name" value="Cadherin_CS"/>
</dbReference>
<evidence type="ECO:0000256" key="6">
    <source>
        <dbReference type="ARBA" id="ARBA00022837"/>
    </source>
</evidence>
<evidence type="ECO:0000256" key="10">
    <source>
        <dbReference type="ARBA" id="ARBA00023157"/>
    </source>
</evidence>
<evidence type="ECO:0000259" key="14">
    <source>
        <dbReference type="PROSITE" id="PS50268"/>
    </source>
</evidence>
<dbReference type="InterPro" id="IPR050971">
    <property type="entry name" value="Cadherin-domain_protein"/>
</dbReference>
<dbReference type="SMART" id="SM00112">
    <property type="entry name" value="CA"/>
    <property type="match status" value="9"/>
</dbReference>
<evidence type="ECO:0000256" key="13">
    <source>
        <dbReference type="SAM" id="SignalP"/>
    </source>
</evidence>
<dbReference type="GO" id="GO:0005911">
    <property type="term" value="C:cell-cell junction"/>
    <property type="evidence" value="ECO:0007669"/>
    <property type="project" value="TreeGrafter"/>
</dbReference>
<evidence type="ECO:0000256" key="11">
    <source>
        <dbReference type="ARBA" id="ARBA00023180"/>
    </source>
</evidence>
<evidence type="ECO:0000256" key="1">
    <source>
        <dbReference type="ARBA" id="ARBA00004251"/>
    </source>
</evidence>
<dbReference type="Pfam" id="PF00028">
    <property type="entry name" value="Cadherin"/>
    <property type="match status" value="7"/>
</dbReference>
<keyword evidence="2" id="KW-0245">EGF-like domain</keyword>
<keyword evidence="5" id="KW-0677">Repeat</keyword>
<keyword evidence="8" id="KW-1133">Transmembrane helix</keyword>
<keyword evidence="11" id="KW-0325">Glycoprotein</keyword>
<evidence type="ECO:0000256" key="4">
    <source>
        <dbReference type="ARBA" id="ARBA00022729"/>
    </source>
</evidence>
<dbReference type="Proteomes" id="UP000479000">
    <property type="component" value="Unassembled WGS sequence"/>
</dbReference>
<keyword evidence="9" id="KW-0472">Membrane</keyword>
<protein>
    <recommendedName>
        <fullName evidence="14">Cadherin domain-containing protein</fullName>
    </recommendedName>
</protein>
<dbReference type="GO" id="GO:0005509">
    <property type="term" value="F:calcium ion binding"/>
    <property type="evidence" value="ECO:0007669"/>
    <property type="project" value="UniProtKB-UniRule"/>
</dbReference>
<dbReference type="FunFam" id="2.60.40.60:FF:000020">
    <property type="entry name" value="Dachsous cadherin-related 1b"/>
    <property type="match status" value="1"/>
</dbReference>
<keyword evidence="4 13" id="KW-0732">Signal</keyword>
<feature type="domain" description="Cadherin" evidence="14">
    <location>
        <begin position="722"/>
        <end position="826"/>
    </location>
</feature>
<dbReference type="GO" id="GO:0048731">
    <property type="term" value="P:system development"/>
    <property type="evidence" value="ECO:0007669"/>
    <property type="project" value="UniProtKB-ARBA"/>
</dbReference>
<evidence type="ECO:0000256" key="9">
    <source>
        <dbReference type="ARBA" id="ARBA00023136"/>
    </source>
</evidence>
<dbReference type="OrthoDB" id="6252479at2759"/>
<feature type="domain" description="Cadherin" evidence="14">
    <location>
        <begin position="253"/>
        <end position="359"/>
    </location>
</feature>